<comment type="caution">
    <text evidence="1">The sequence shown here is derived from an EMBL/GenBank/DDBJ whole genome shotgun (WGS) entry which is preliminary data.</text>
</comment>
<evidence type="ECO:0000313" key="1">
    <source>
        <dbReference type="EMBL" id="EJX01314.1"/>
    </source>
</evidence>
<dbReference type="AlphaFoldDB" id="J9G391"/>
<accession>J9G391</accession>
<organism evidence="1">
    <name type="scientific">gut metagenome</name>
    <dbReference type="NCBI Taxonomy" id="749906"/>
    <lineage>
        <taxon>unclassified sequences</taxon>
        <taxon>metagenomes</taxon>
        <taxon>organismal metagenomes</taxon>
    </lineage>
</organism>
<name>J9G391_9ZZZZ</name>
<gene>
    <name evidence="1" type="ORF">EVA_10571</name>
</gene>
<proteinExistence type="predicted"/>
<dbReference type="EMBL" id="AMCI01002998">
    <property type="protein sequence ID" value="EJX01314.1"/>
    <property type="molecule type" value="Genomic_DNA"/>
</dbReference>
<protein>
    <submittedName>
        <fullName evidence="1">Uncharacterized protein</fullName>
    </submittedName>
</protein>
<sequence>MSDVEQMFANLSMDDQDYMLSVFQDDLFMNEPLIN</sequence>
<reference evidence="1" key="1">
    <citation type="journal article" date="2012" name="PLoS ONE">
        <title>Gene sets for utilization of primary and secondary nutrition supplies in the distal gut of endangered iberian lynx.</title>
        <authorList>
            <person name="Alcaide M."/>
            <person name="Messina E."/>
            <person name="Richter M."/>
            <person name="Bargiela R."/>
            <person name="Peplies J."/>
            <person name="Huws S.A."/>
            <person name="Newbold C.J."/>
            <person name="Golyshin P.N."/>
            <person name="Simon M.A."/>
            <person name="Lopez G."/>
            <person name="Yakimov M.M."/>
            <person name="Ferrer M."/>
        </authorList>
    </citation>
    <scope>NUCLEOTIDE SEQUENCE</scope>
</reference>